<dbReference type="EMBL" id="CAKKNE010000002">
    <property type="protein sequence ID" value="CAH0369619.1"/>
    <property type="molecule type" value="Genomic_DNA"/>
</dbReference>
<feature type="transmembrane region" description="Helical" evidence="3">
    <location>
        <begin position="105"/>
        <end position="128"/>
    </location>
</feature>
<comment type="caution">
    <text evidence="4">The sequence shown here is derived from an EMBL/GenBank/DDBJ whole genome shotgun (WGS) entry which is preliminary data.</text>
</comment>
<proteinExistence type="predicted"/>
<organism evidence="4 5">
    <name type="scientific">Pelagomonas calceolata</name>
    <dbReference type="NCBI Taxonomy" id="35677"/>
    <lineage>
        <taxon>Eukaryota</taxon>
        <taxon>Sar</taxon>
        <taxon>Stramenopiles</taxon>
        <taxon>Ochrophyta</taxon>
        <taxon>Pelagophyceae</taxon>
        <taxon>Pelagomonadales</taxon>
        <taxon>Pelagomonadaceae</taxon>
        <taxon>Pelagomonas</taxon>
    </lineage>
</organism>
<evidence type="ECO:0000256" key="2">
    <source>
        <dbReference type="SAM" id="MobiDB-lite"/>
    </source>
</evidence>
<name>A0A8J2SNC8_9STRA</name>
<sequence>MSMTEQVQAAETVKPIDEKKLYSVIGVSCAPQIESLAELVSNERDRIVEDKLSNTIAAAKAAAAKKEEEKELMARDNLASLKTSFTRKSSTHLIASRIFHNKHQYFIFIPLQVIVAAIAIIAFVASYQEGEGNVAAATVLTVIAGVLGIVAGSTRRFINALDRYLDWRTQSAMHKGNSATYARLKEDIMMVSLKRENVAETINRYDQQLKTLEQSNGDLQVPLELITVFDDVENMIHKRVEAYNDMVRKCVVVFADRRHLIIDYVKQQAILMTAYGFLASRILTHKSTNCFCIHCCCPCLAQEFPYALPEHRMLTKIVKKLVEEEIAEITDAKFSEPSEDEYKKAQKLSQSIDGSRAPKVPDQGGASPSADNNV</sequence>
<reference evidence="4" key="1">
    <citation type="submission" date="2021-11" db="EMBL/GenBank/DDBJ databases">
        <authorList>
            <consortium name="Genoscope - CEA"/>
            <person name="William W."/>
        </authorList>
    </citation>
    <scope>NUCLEOTIDE SEQUENCE</scope>
</reference>
<feature type="region of interest" description="Disordered" evidence="2">
    <location>
        <begin position="335"/>
        <end position="374"/>
    </location>
</feature>
<feature type="compositionally biased region" description="Basic and acidic residues" evidence="2">
    <location>
        <begin position="335"/>
        <end position="344"/>
    </location>
</feature>
<dbReference type="AlphaFoldDB" id="A0A8J2SNC8"/>
<evidence type="ECO:0000256" key="3">
    <source>
        <dbReference type="SAM" id="Phobius"/>
    </source>
</evidence>
<gene>
    <name evidence="4" type="ORF">PECAL_2P27470</name>
</gene>
<evidence type="ECO:0000313" key="5">
    <source>
        <dbReference type="Proteomes" id="UP000789595"/>
    </source>
</evidence>
<accession>A0A8J2SNC8</accession>
<evidence type="ECO:0000313" key="4">
    <source>
        <dbReference type="EMBL" id="CAH0369619.1"/>
    </source>
</evidence>
<keyword evidence="3" id="KW-0472">Membrane</keyword>
<protein>
    <submittedName>
        <fullName evidence="4">Uncharacterized protein</fullName>
    </submittedName>
</protein>
<keyword evidence="3" id="KW-1133">Transmembrane helix</keyword>
<feature type="transmembrane region" description="Helical" evidence="3">
    <location>
        <begin position="134"/>
        <end position="153"/>
    </location>
</feature>
<feature type="coiled-coil region" evidence="1">
    <location>
        <begin position="49"/>
        <end position="76"/>
    </location>
</feature>
<keyword evidence="5" id="KW-1185">Reference proteome</keyword>
<evidence type="ECO:0000256" key="1">
    <source>
        <dbReference type="SAM" id="Coils"/>
    </source>
</evidence>
<dbReference type="Proteomes" id="UP000789595">
    <property type="component" value="Unassembled WGS sequence"/>
</dbReference>
<keyword evidence="1" id="KW-0175">Coiled coil</keyword>
<keyword evidence="3" id="KW-0812">Transmembrane</keyword>